<accession>W2Y0K3</accession>
<reference evidence="1 2" key="1">
    <citation type="submission" date="2013-11" db="EMBL/GenBank/DDBJ databases">
        <title>The Genome Sequence of Phytophthora parasitica P10297.</title>
        <authorList>
            <consortium name="The Broad Institute Genomics Platform"/>
            <person name="Russ C."/>
            <person name="Tyler B."/>
            <person name="Panabieres F."/>
            <person name="Shan W."/>
            <person name="Tripathy S."/>
            <person name="Grunwald N."/>
            <person name="Machado M."/>
            <person name="Johnson C.S."/>
            <person name="Walker B."/>
            <person name="Young S.K."/>
            <person name="Zeng Q."/>
            <person name="Gargeya S."/>
            <person name="Fitzgerald M."/>
            <person name="Haas B."/>
            <person name="Abouelleil A."/>
            <person name="Allen A.W."/>
            <person name="Alvarado L."/>
            <person name="Arachchi H.M."/>
            <person name="Berlin A.M."/>
            <person name="Chapman S.B."/>
            <person name="Gainer-Dewar J."/>
            <person name="Goldberg J."/>
            <person name="Griggs A."/>
            <person name="Gujja S."/>
            <person name="Hansen M."/>
            <person name="Howarth C."/>
            <person name="Imamovic A."/>
            <person name="Ireland A."/>
            <person name="Larimer J."/>
            <person name="McCowan C."/>
            <person name="Murphy C."/>
            <person name="Pearson M."/>
            <person name="Poon T.W."/>
            <person name="Priest M."/>
            <person name="Roberts A."/>
            <person name="Saif S."/>
            <person name="Shea T."/>
            <person name="Sisk P."/>
            <person name="Sykes S."/>
            <person name="Wortman J."/>
            <person name="Nusbaum C."/>
            <person name="Birren B."/>
        </authorList>
    </citation>
    <scope>NUCLEOTIDE SEQUENCE [LARGE SCALE GENOMIC DNA]</scope>
    <source>
        <strain evidence="1 2">P10297</strain>
    </source>
</reference>
<protein>
    <recommendedName>
        <fullName evidence="3">PiggyBac transposable element-derived protein domain-containing protein</fullName>
    </recommendedName>
</protein>
<name>W2Y0K3_PHYNI</name>
<proteinExistence type="predicted"/>
<dbReference type="OrthoDB" id="127352at2759"/>
<sequence length="141" mass="15896">MAIIDVARCNAYLTRKLVLPSTSSRDPHRDFMLDLVNELISTKWSEDPSNGRLVYSERTASAPDLMAPSPVSPAFSSTTQTESPTKVCTTVSSKQMFQAANRKRRQCIICRWEDKYATEVIDFCVIHAVCLCKDIHPQKVE</sequence>
<dbReference type="AlphaFoldDB" id="W2Y0K3"/>
<evidence type="ECO:0000313" key="1">
    <source>
        <dbReference type="EMBL" id="ETP27694.1"/>
    </source>
</evidence>
<feature type="non-terminal residue" evidence="1">
    <location>
        <position position="141"/>
    </location>
</feature>
<evidence type="ECO:0000313" key="2">
    <source>
        <dbReference type="Proteomes" id="UP000018948"/>
    </source>
</evidence>
<evidence type="ECO:0008006" key="3">
    <source>
        <dbReference type="Google" id="ProtNLM"/>
    </source>
</evidence>
<organism evidence="1 2">
    <name type="scientific">Phytophthora nicotianae P10297</name>
    <dbReference type="NCBI Taxonomy" id="1317064"/>
    <lineage>
        <taxon>Eukaryota</taxon>
        <taxon>Sar</taxon>
        <taxon>Stramenopiles</taxon>
        <taxon>Oomycota</taxon>
        <taxon>Peronosporomycetes</taxon>
        <taxon>Peronosporales</taxon>
        <taxon>Peronosporaceae</taxon>
        <taxon>Phytophthora</taxon>
    </lineage>
</organism>
<dbReference type="EMBL" id="ANIY01005560">
    <property type="protein sequence ID" value="ETP27694.1"/>
    <property type="molecule type" value="Genomic_DNA"/>
</dbReference>
<dbReference type="Proteomes" id="UP000018948">
    <property type="component" value="Unassembled WGS sequence"/>
</dbReference>
<comment type="caution">
    <text evidence="1">The sequence shown here is derived from an EMBL/GenBank/DDBJ whole genome shotgun (WGS) entry which is preliminary data.</text>
</comment>
<gene>
    <name evidence="1" type="ORF">F442_23026</name>
</gene>